<dbReference type="Proteomes" id="UP000018559">
    <property type="component" value="Unassembled WGS sequence"/>
</dbReference>
<keyword evidence="2" id="KW-1185">Reference proteome</keyword>
<comment type="caution">
    <text evidence="1">The sequence shown here is derived from an EMBL/GenBank/DDBJ whole genome shotgun (WGS) entry which is preliminary data.</text>
</comment>
<evidence type="ECO:0000313" key="1">
    <source>
        <dbReference type="EMBL" id="ETA74382.1"/>
    </source>
</evidence>
<proteinExistence type="predicted"/>
<sequence length="92" mass="10289">MVGRQNSSAPISVGQKSGYLKLHKSLKISLINLKFLAIGFTVRLSSKKERTFIMTKYTVELSKEDLELIRDCHLKNPSIIKALDAAKEQAAK</sequence>
<gene>
    <name evidence="1" type="ORF">LEQ_0477c</name>
</gene>
<dbReference type="PATRIC" id="fig|1392007.3.peg.785"/>
<organism evidence="1 2">
    <name type="scientific">Ligilactobacillus equi DPC 6820</name>
    <dbReference type="NCBI Taxonomy" id="1392007"/>
    <lineage>
        <taxon>Bacteria</taxon>
        <taxon>Bacillati</taxon>
        <taxon>Bacillota</taxon>
        <taxon>Bacilli</taxon>
        <taxon>Lactobacillales</taxon>
        <taxon>Lactobacillaceae</taxon>
        <taxon>Ligilactobacillus</taxon>
    </lineage>
</organism>
<reference evidence="1 2" key="1">
    <citation type="journal article" date="2014" name="Genome Announc.">
        <title>The Genome of the Predominant Equine Lactobacillus Species, Lactobacillus equi, Is Reflective of Its Lifestyle Adaptations to an Herbivorous Host.</title>
        <authorList>
            <person name="O'Donnell M.M."/>
            <person name="Harris H.M."/>
            <person name="O'Toole P.W."/>
            <person name="Ross R.P."/>
        </authorList>
    </citation>
    <scope>NUCLEOTIDE SEQUENCE [LARGE SCALE GENOMIC DNA]</scope>
    <source>
        <strain evidence="1 2">DPC 6820</strain>
    </source>
</reference>
<dbReference type="AlphaFoldDB" id="V7HWY7"/>
<accession>V7HWY7</accession>
<name>V7HWY7_9LACO</name>
<evidence type="ECO:0000313" key="2">
    <source>
        <dbReference type="Proteomes" id="UP000018559"/>
    </source>
</evidence>
<dbReference type="EMBL" id="AWWH01000078">
    <property type="protein sequence ID" value="ETA74382.1"/>
    <property type="molecule type" value="Genomic_DNA"/>
</dbReference>
<protein>
    <submittedName>
        <fullName evidence="1">Uncharacterized protein</fullName>
    </submittedName>
</protein>